<dbReference type="Gene3D" id="1.10.510.10">
    <property type="entry name" value="Transferase(Phosphotransferase) domain 1"/>
    <property type="match status" value="1"/>
</dbReference>
<keyword evidence="5" id="KW-0723">Serine/threonine-protein kinase</keyword>
<evidence type="ECO:0000256" key="2">
    <source>
        <dbReference type="ARBA" id="ARBA00001946"/>
    </source>
</evidence>
<comment type="similarity">
    <text evidence="3">Belongs to the protein kinase superfamily. TKL Ser/Thr protein kinase family.</text>
</comment>
<evidence type="ECO:0000256" key="12">
    <source>
        <dbReference type="ARBA" id="ARBA00049308"/>
    </source>
</evidence>
<dbReference type="PROSITE" id="PS00109">
    <property type="entry name" value="PROTEIN_KINASE_TYR"/>
    <property type="match status" value="1"/>
</dbReference>
<evidence type="ECO:0000313" key="15">
    <source>
        <dbReference type="EMBL" id="ESP02443.1"/>
    </source>
</evidence>
<comment type="catalytic activity">
    <reaction evidence="11">
        <text>L-seryl-[protein] + ATP = O-phospho-L-seryl-[protein] + ADP + H(+)</text>
        <dbReference type="Rhea" id="RHEA:17989"/>
        <dbReference type="Rhea" id="RHEA-COMP:9863"/>
        <dbReference type="Rhea" id="RHEA-COMP:11604"/>
        <dbReference type="ChEBI" id="CHEBI:15378"/>
        <dbReference type="ChEBI" id="CHEBI:29999"/>
        <dbReference type="ChEBI" id="CHEBI:30616"/>
        <dbReference type="ChEBI" id="CHEBI:83421"/>
        <dbReference type="ChEBI" id="CHEBI:456216"/>
        <dbReference type="EC" id="2.7.12.1"/>
    </reaction>
</comment>
<dbReference type="EC" id="2.7.12.1" evidence="4"/>
<dbReference type="EMBL" id="KB200236">
    <property type="protein sequence ID" value="ESP02443.1"/>
    <property type="molecule type" value="Genomic_DNA"/>
</dbReference>
<dbReference type="InterPro" id="IPR000719">
    <property type="entry name" value="Prot_kinase_dom"/>
</dbReference>
<keyword evidence="7" id="KW-0547">Nucleotide-binding</keyword>
<dbReference type="GO" id="GO:0005524">
    <property type="term" value="F:ATP binding"/>
    <property type="evidence" value="ECO:0007669"/>
    <property type="project" value="UniProtKB-KW"/>
</dbReference>
<evidence type="ECO:0000256" key="13">
    <source>
        <dbReference type="ARBA" id="ARBA00051680"/>
    </source>
</evidence>
<dbReference type="GO" id="GO:0005737">
    <property type="term" value="C:cytoplasm"/>
    <property type="evidence" value="ECO:0007669"/>
    <property type="project" value="TreeGrafter"/>
</dbReference>
<dbReference type="GO" id="GO:0030036">
    <property type="term" value="P:actin cytoskeleton organization"/>
    <property type="evidence" value="ECO:0007669"/>
    <property type="project" value="TreeGrafter"/>
</dbReference>
<organism evidence="15 16">
    <name type="scientific">Lottia gigantea</name>
    <name type="common">Giant owl limpet</name>
    <dbReference type="NCBI Taxonomy" id="225164"/>
    <lineage>
        <taxon>Eukaryota</taxon>
        <taxon>Metazoa</taxon>
        <taxon>Spiralia</taxon>
        <taxon>Lophotrochozoa</taxon>
        <taxon>Mollusca</taxon>
        <taxon>Gastropoda</taxon>
        <taxon>Patellogastropoda</taxon>
        <taxon>Lottioidea</taxon>
        <taxon>Lottiidae</taxon>
        <taxon>Lottia</taxon>
    </lineage>
</organism>
<evidence type="ECO:0000256" key="10">
    <source>
        <dbReference type="ARBA" id="ARBA00023211"/>
    </source>
</evidence>
<gene>
    <name evidence="15" type="ORF">LOTGIDRAFT_138405</name>
</gene>
<comment type="cofactor">
    <cofactor evidence="2">
        <name>Mg(2+)</name>
        <dbReference type="ChEBI" id="CHEBI:18420"/>
    </cofactor>
</comment>
<feature type="domain" description="Protein kinase" evidence="14">
    <location>
        <begin position="1"/>
        <end position="214"/>
    </location>
</feature>
<dbReference type="PROSITE" id="PS50011">
    <property type="entry name" value="PROTEIN_KINASE_DOM"/>
    <property type="match status" value="1"/>
</dbReference>
<dbReference type="KEGG" id="lgi:LOTGIDRAFT_138405"/>
<evidence type="ECO:0000256" key="7">
    <source>
        <dbReference type="ARBA" id="ARBA00022741"/>
    </source>
</evidence>
<dbReference type="Pfam" id="PF07714">
    <property type="entry name" value="PK_Tyr_Ser-Thr"/>
    <property type="match status" value="1"/>
</dbReference>
<dbReference type="OrthoDB" id="20134at2759"/>
<dbReference type="SUPFAM" id="SSF56112">
    <property type="entry name" value="Protein kinase-like (PK-like)"/>
    <property type="match status" value="1"/>
</dbReference>
<keyword evidence="16" id="KW-1185">Reference proteome</keyword>
<dbReference type="PANTHER" id="PTHR46485:SF5">
    <property type="entry name" value="CENTER DIVIDER, ISOFORM A"/>
    <property type="match status" value="1"/>
</dbReference>
<accession>V4AY03</accession>
<dbReference type="OMA" id="FCNGCPE"/>
<dbReference type="PANTHER" id="PTHR46485">
    <property type="entry name" value="LIM DOMAIN KINASE 1"/>
    <property type="match status" value="1"/>
</dbReference>
<dbReference type="FunFam" id="1.10.510.10:FF:000202">
    <property type="entry name" value="Dual specificity testis-specific protein kinase 2"/>
    <property type="match status" value="1"/>
</dbReference>
<evidence type="ECO:0000256" key="4">
    <source>
        <dbReference type="ARBA" id="ARBA00013203"/>
    </source>
</evidence>
<evidence type="ECO:0000313" key="16">
    <source>
        <dbReference type="Proteomes" id="UP000030746"/>
    </source>
</evidence>
<comment type="catalytic activity">
    <reaction evidence="12">
        <text>L-threonyl-[protein] + ATP = O-phospho-L-threonyl-[protein] + ADP + H(+)</text>
        <dbReference type="Rhea" id="RHEA:46608"/>
        <dbReference type="Rhea" id="RHEA-COMP:11060"/>
        <dbReference type="Rhea" id="RHEA-COMP:11605"/>
        <dbReference type="ChEBI" id="CHEBI:15378"/>
        <dbReference type="ChEBI" id="CHEBI:30013"/>
        <dbReference type="ChEBI" id="CHEBI:30616"/>
        <dbReference type="ChEBI" id="CHEBI:61977"/>
        <dbReference type="ChEBI" id="CHEBI:456216"/>
        <dbReference type="EC" id="2.7.12.1"/>
    </reaction>
</comment>
<keyword evidence="8" id="KW-0418">Kinase</keyword>
<dbReference type="GeneID" id="20234051"/>
<evidence type="ECO:0000256" key="5">
    <source>
        <dbReference type="ARBA" id="ARBA00022527"/>
    </source>
</evidence>
<evidence type="ECO:0000256" key="9">
    <source>
        <dbReference type="ARBA" id="ARBA00022840"/>
    </source>
</evidence>
<evidence type="ECO:0000256" key="3">
    <source>
        <dbReference type="ARBA" id="ARBA00005843"/>
    </source>
</evidence>
<evidence type="ECO:0000256" key="1">
    <source>
        <dbReference type="ARBA" id="ARBA00001936"/>
    </source>
</evidence>
<dbReference type="GO" id="GO:0004674">
    <property type="term" value="F:protein serine/threonine kinase activity"/>
    <property type="evidence" value="ECO:0007669"/>
    <property type="project" value="UniProtKB-KW"/>
</dbReference>
<dbReference type="PRINTS" id="PR00109">
    <property type="entry name" value="TYRKINASE"/>
</dbReference>
<dbReference type="Proteomes" id="UP000030746">
    <property type="component" value="Unassembled WGS sequence"/>
</dbReference>
<name>V4AY03_LOTGI</name>
<reference evidence="15 16" key="1">
    <citation type="journal article" date="2013" name="Nature">
        <title>Insights into bilaterian evolution from three spiralian genomes.</title>
        <authorList>
            <person name="Simakov O."/>
            <person name="Marletaz F."/>
            <person name="Cho S.J."/>
            <person name="Edsinger-Gonzales E."/>
            <person name="Havlak P."/>
            <person name="Hellsten U."/>
            <person name="Kuo D.H."/>
            <person name="Larsson T."/>
            <person name="Lv J."/>
            <person name="Arendt D."/>
            <person name="Savage R."/>
            <person name="Osoegawa K."/>
            <person name="de Jong P."/>
            <person name="Grimwood J."/>
            <person name="Chapman J.A."/>
            <person name="Shapiro H."/>
            <person name="Aerts A."/>
            <person name="Otillar R.P."/>
            <person name="Terry A.Y."/>
            <person name="Boore J.L."/>
            <person name="Grigoriev I.V."/>
            <person name="Lindberg D.R."/>
            <person name="Seaver E.C."/>
            <person name="Weisblat D.A."/>
            <person name="Putnam N.H."/>
            <person name="Rokhsar D.S."/>
        </authorList>
    </citation>
    <scope>NUCLEOTIDE SEQUENCE [LARGE SCALE GENOMIC DNA]</scope>
</reference>
<dbReference type="GO" id="GO:0004712">
    <property type="term" value="F:protein serine/threonine/tyrosine kinase activity"/>
    <property type="evidence" value="ECO:0007669"/>
    <property type="project" value="UniProtKB-EC"/>
</dbReference>
<proteinExistence type="inferred from homology"/>
<dbReference type="InterPro" id="IPR050940">
    <property type="entry name" value="Actin_reg-Ser/Thr_kinase"/>
</dbReference>
<evidence type="ECO:0000256" key="8">
    <source>
        <dbReference type="ARBA" id="ARBA00022777"/>
    </source>
</evidence>
<evidence type="ECO:0000256" key="6">
    <source>
        <dbReference type="ARBA" id="ARBA00022679"/>
    </source>
</evidence>
<dbReference type="HOGENOM" id="CLU_000288_7_35_1"/>
<dbReference type="GO" id="GO:0046872">
    <property type="term" value="F:metal ion binding"/>
    <property type="evidence" value="ECO:0007669"/>
    <property type="project" value="UniProtKB-KW"/>
</dbReference>
<keyword evidence="6" id="KW-0808">Transferase</keyword>
<protein>
    <recommendedName>
        <fullName evidence="4">dual-specificity kinase</fullName>
        <ecNumber evidence="4">2.7.12.1</ecNumber>
    </recommendedName>
</protein>
<dbReference type="RefSeq" id="XP_009046829.1">
    <property type="nucleotide sequence ID" value="XM_009048581.1"/>
</dbReference>
<comment type="catalytic activity">
    <reaction evidence="13">
        <text>L-tyrosyl-[protein] + ATP = O-phospho-L-tyrosyl-[protein] + ADP + H(+)</text>
        <dbReference type="Rhea" id="RHEA:10596"/>
        <dbReference type="Rhea" id="RHEA-COMP:10136"/>
        <dbReference type="Rhea" id="RHEA-COMP:20101"/>
        <dbReference type="ChEBI" id="CHEBI:15378"/>
        <dbReference type="ChEBI" id="CHEBI:30616"/>
        <dbReference type="ChEBI" id="CHEBI:46858"/>
        <dbReference type="ChEBI" id="CHEBI:61978"/>
        <dbReference type="ChEBI" id="CHEBI:456216"/>
        <dbReference type="EC" id="2.7.12.1"/>
    </reaction>
</comment>
<comment type="cofactor">
    <cofactor evidence="1">
        <name>Mn(2+)</name>
        <dbReference type="ChEBI" id="CHEBI:29035"/>
    </cofactor>
</comment>
<dbReference type="InterPro" id="IPR008266">
    <property type="entry name" value="Tyr_kinase_AS"/>
</dbReference>
<keyword evidence="10" id="KW-0464">Manganese</keyword>
<sequence>MVLKMNTLDSNRSNMLREVQLMNRLSHPNILKFMGVCVHEGQLHALTEYISTGCLRQLLDKEEELPWMWRIKLSLDIARGLKYIHSRGFIHRDLTSRNVLVKIEPDGVMRAIVADFGLAAKIPSSTDEKLAIVGSPYWMAPEVLRGEFYNEMADVFSFGIILCEITARIDADPDVLPRTVNFGVDYVALAEMVVYSPLEFLHLAFKCCHVSTLI</sequence>
<dbReference type="GO" id="GO:0005634">
    <property type="term" value="C:nucleus"/>
    <property type="evidence" value="ECO:0007669"/>
    <property type="project" value="TreeGrafter"/>
</dbReference>
<dbReference type="CTD" id="20234051"/>
<keyword evidence="9" id="KW-0067">ATP-binding</keyword>
<dbReference type="AlphaFoldDB" id="V4AY03"/>
<dbReference type="STRING" id="225164.V4AY03"/>
<evidence type="ECO:0000256" key="11">
    <source>
        <dbReference type="ARBA" id="ARBA00049003"/>
    </source>
</evidence>
<dbReference type="InterPro" id="IPR001245">
    <property type="entry name" value="Ser-Thr/Tyr_kinase_cat_dom"/>
</dbReference>
<evidence type="ECO:0000259" key="14">
    <source>
        <dbReference type="PROSITE" id="PS50011"/>
    </source>
</evidence>
<dbReference type="InterPro" id="IPR011009">
    <property type="entry name" value="Kinase-like_dom_sf"/>
</dbReference>